<dbReference type="PANTHER" id="PTHR30026">
    <property type="entry name" value="OUTER MEMBRANE PROTEIN TOLC"/>
    <property type="match status" value="1"/>
</dbReference>
<evidence type="ECO:0000256" key="4">
    <source>
        <dbReference type="ARBA" id="ARBA00022452"/>
    </source>
</evidence>
<comment type="caution">
    <text evidence="10">The sequence shown here is derived from an EMBL/GenBank/DDBJ whole genome shotgun (WGS) entry which is preliminary data.</text>
</comment>
<evidence type="ECO:0000256" key="7">
    <source>
        <dbReference type="ARBA" id="ARBA00023237"/>
    </source>
</evidence>
<evidence type="ECO:0000256" key="6">
    <source>
        <dbReference type="ARBA" id="ARBA00023136"/>
    </source>
</evidence>
<evidence type="ECO:0000256" key="2">
    <source>
        <dbReference type="ARBA" id="ARBA00007613"/>
    </source>
</evidence>
<dbReference type="SUPFAM" id="SSF56954">
    <property type="entry name" value="Outer membrane efflux proteins (OEP)"/>
    <property type="match status" value="1"/>
</dbReference>
<protein>
    <submittedName>
        <fullName evidence="10">TolC family protein</fullName>
    </submittedName>
</protein>
<dbReference type="InterPro" id="IPR051906">
    <property type="entry name" value="TolC-like"/>
</dbReference>
<organism evidence="10 11">
    <name type="scientific">Chitinophaga defluvii</name>
    <dbReference type="NCBI Taxonomy" id="3163343"/>
    <lineage>
        <taxon>Bacteria</taxon>
        <taxon>Pseudomonadati</taxon>
        <taxon>Bacteroidota</taxon>
        <taxon>Chitinophagia</taxon>
        <taxon>Chitinophagales</taxon>
        <taxon>Chitinophagaceae</taxon>
        <taxon>Chitinophaga</taxon>
    </lineage>
</organism>
<feature type="signal peptide" evidence="9">
    <location>
        <begin position="1"/>
        <end position="31"/>
    </location>
</feature>
<name>A0ABV2SYJ2_9BACT</name>
<reference evidence="10 11" key="1">
    <citation type="submission" date="2024-06" db="EMBL/GenBank/DDBJ databases">
        <title>Chitinophaga defluvii sp. nov., isolated from municipal sewage.</title>
        <authorList>
            <person name="Zhang L."/>
        </authorList>
    </citation>
    <scope>NUCLEOTIDE SEQUENCE [LARGE SCALE GENOMIC DNA]</scope>
    <source>
        <strain evidence="10 11">H8</strain>
    </source>
</reference>
<comment type="subcellular location">
    <subcellularLocation>
        <location evidence="1">Cell outer membrane</location>
    </subcellularLocation>
</comment>
<dbReference type="Gene3D" id="1.20.1600.10">
    <property type="entry name" value="Outer membrane efflux proteins (OEP)"/>
    <property type="match status" value="1"/>
</dbReference>
<keyword evidence="6" id="KW-0472">Membrane</keyword>
<comment type="similarity">
    <text evidence="2">Belongs to the outer membrane factor (OMF) (TC 1.B.17) family.</text>
</comment>
<dbReference type="InterPro" id="IPR003423">
    <property type="entry name" value="OMP_efflux"/>
</dbReference>
<gene>
    <name evidence="10" type="ORF">ABR189_00620</name>
</gene>
<dbReference type="Pfam" id="PF02321">
    <property type="entry name" value="OEP"/>
    <property type="match status" value="2"/>
</dbReference>
<accession>A0ABV2SYJ2</accession>
<evidence type="ECO:0000256" key="5">
    <source>
        <dbReference type="ARBA" id="ARBA00022692"/>
    </source>
</evidence>
<evidence type="ECO:0000256" key="8">
    <source>
        <dbReference type="SAM" id="Coils"/>
    </source>
</evidence>
<dbReference type="PANTHER" id="PTHR30026:SF20">
    <property type="entry name" value="OUTER MEMBRANE PROTEIN TOLC"/>
    <property type="match status" value="1"/>
</dbReference>
<feature type="coiled-coil region" evidence="8">
    <location>
        <begin position="345"/>
        <end position="404"/>
    </location>
</feature>
<keyword evidence="8" id="KW-0175">Coiled coil</keyword>
<keyword evidence="4" id="KW-1134">Transmembrane beta strand</keyword>
<keyword evidence="11" id="KW-1185">Reference proteome</keyword>
<dbReference type="RefSeq" id="WP_354658493.1">
    <property type="nucleotide sequence ID" value="NZ_JBEXAC010000001.1"/>
</dbReference>
<evidence type="ECO:0000256" key="1">
    <source>
        <dbReference type="ARBA" id="ARBA00004442"/>
    </source>
</evidence>
<keyword evidence="7" id="KW-0998">Cell outer membrane</keyword>
<proteinExistence type="inferred from homology"/>
<evidence type="ECO:0000313" key="11">
    <source>
        <dbReference type="Proteomes" id="UP001549749"/>
    </source>
</evidence>
<evidence type="ECO:0000256" key="3">
    <source>
        <dbReference type="ARBA" id="ARBA00022448"/>
    </source>
</evidence>
<evidence type="ECO:0000256" key="9">
    <source>
        <dbReference type="SAM" id="SignalP"/>
    </source>
</evidence>
<keyword evidence="5" id="KW-0812">Transmembrane</keyword>
<dbReference type="Proteomes" id="UP001549749">
    <property type="component" value="Unassembled WGS sequence"/>
</dbReference>
<sequence length="455" mass="49479">MNYKGSIYKQFLYAFVSGAVITLALQGAAYAQTTKKLTLNEAISLSIQHSKQLKLSQAKIAEAGASLKEAYERQLPDVSISGSYLRLLQPNIDLKLKMGNDSSGNKGGGSPNVNQAAYAMANVSLPIFSGFMIQSGKASARYLAEAAKLDADKNREDVIQNTIAAYCNLYKAKAAVALVKENQKESLQRVKDFTNLEKNGLLARNDLLKAQLQESNIELSLLDAESSLKIANINMDLLLGLPEDVELEVDAATFQQDPVVDNRAVDEWEQLALASRKDAAALAAREKAANAGIKAAKGEYYPAVAVTGGYIAAHIPEVMTITNAVNAGIGLKYSPSSLWKTGSKVNGAKARLEQVQANEEMLVDEIHLQINQSYQNYVLSKKRIDTYAKAIEQADENYRIVKNKQVNNLATTTDLLEADVADLQAKLNYTFAKADALLAYKKLLQTAGVLATDYK</sequence>
<dbReference type="EMBL" id="JBEXAC010000001">
    <property type="protein sequence ID" value="MET6995844.1"/>
    <property type="molecule type" value="Genomic_DNA"/>
</dbReference>
<evidence type="ECO:0000313" key="10">
    <source>
        <dbReference type="EMBL" id="MET6995844.1"/>
    </source>
</evidence>
<keyword evidence="3" id="KW-0813">Transport</keyword>
<keyword evidence="9" id="KW-0732">Signal</keyword>
<feature type="chain" id="PRO_5046593252" evidence="9">
    <location>
        <begin position="32"/>
        <end position="455"/>
    </location>
</feature>